<dbReference type="InterPro" id="IPR008735">
    <property type="entry name" value="PSP94"/>
</dbReference>
<keyword evidence="4" id="KW-1015">Disulfide bond</keyword>
<dbReference type="Bgee" id="ENSOANG00000050601">
    <property type="expression patterns" value="Expressed in female reproductive system and 1 other cell type or tissue"/>
</dbReference>
<reference evidence="6" key="2">
    <citation type="submission" date="2025-08" db="UniProtKB">
        <authorList>
            <consortium name="Ensembl"/>
        </authorList>
    </citation>
    <scope>IDENTIFICATION</scope>
    <source>
        <strain evidence="6">Glennie</strain>
    </source>
</reference>
<dbReference type="GO" id="GO:0005576">
    <property type="term" value="C:extracellular region"/>
    <property type="evidence" value="ECO:0007669"/>
    <property type="project" value="UniProtKB-SubCell"/>
</dbReference>
<accession>A0A6I8NUJ0</accession>
<dbReference type="AlphaFoldDB" id="A0A6I8NUJ0"/>
<dbReference type="Gene3D" id="2.20.25.590">
    <property type="match status" value="1"/>
</dbReference>
<evidence type="ECO:0000313" key="7">
    <source>
        <dbReference type="Proteomes" id="UP000002279"/>
    </source>
</evidence>
<evidence type="ECO:0000256" key="5">
    <source>
        <dbReference type="RuleBase" id="RU364124"/>
    </source>
</evidence>
<proteinExistence type="inferred from homology"/>
<dbReference type="PANTHER" id="PTHR10500:SF7">
    <property type="entry name" value="BETA-MICROSEMINOPROTEIN"/>
    <property type="match status" value="1"/>
</dbReference>
<dbReference type="Proteomes" id="UP000002279">
    <property type="component" value="Chromosome 3"/>
</dbReference>
<reference evidence="6 7" key="1">
    <citation type="journal article" date="2008" name="Nature">
        <title>Genome analysis of the platypus reveals unique signatures of evolution.</title>
        <authorList>
            <person name="Warren W.C."/>
            <person name="Hillier L.W."/>
            <person name="Marshall Graves J.A."/>
            <person name="Birney E."/>
            <person name="Ponting C.P."/>
            <person name="Grutzner F."/>
            <person name="Belov K."/>
            <person name="Miller W."/>
            <person name="Clarke L."/>
            <person name="Chinwalla A.T."/>
            <person name="Yang S.P."/>
            <person name="Heger A."/>
            <person name="Locke D.P."/>
            <person name="Miethke P."/>
            <person name="Waters P.D."/>
            <person name="Veyrunes F."/>
            <person name="Fulton L."/>
            <person name="Fulton B."/>
            <person name="Graves T."/>
            <person name="Wallis J."/>
            <person name="Puente X.S."/>
            <person name="Lopez-Otin C."/>
            <person name="Ordonez G.R."/>
            <person name="Eichler E.E."/>
            <person name="Chen L."/>
            <person name="Cheng Z."/>
            <person name="Deakin J.E."/>
            <person name="Alsop A."/>
            <person name="Thompson K."/>
            <person name="Kirby P."/>
            <person name="Papenfuss A.T."/>
            <person name="Wakefield M.J."/>
            <person name="Olender T."/>
            <person name="Lancet D."/>
            <person name="Huttley G.A."/>
            <person name="Smit A.F."/>
            <person name="Pask A."/>
            <person name="Temple-Smith P."/>
            <person name="Batzer M.A."/>
            <person name="Walker J.A."/>
            <person name="Konkel M.K."/>
            <person name="Harris R.S."/>
            <person name="Whittington C.M."/>
            <person name="Wong E.S."/>
            <person name="Gemmell N.J."/>
            <person name="Buschiazzo E."/>
            <person name="Vargas Jentzsch I.M."/>
            <person name="Merkel A."/>
            <person name="Schmitz J."/>
            <person name="Zemann A."/>
            <person name="Churakov G."/>
            <person name="Kriegs J.O."/>
            <person name="Brosius J."/>
            <person name="Murchison E.P."/>
            <person name="Sachidanandam R."/>
            <person name="Smith C."/>
            <person name="Hannon G.J."/>
            <person name="Tsend-Ayush E."/>
            <person name="McMillan D."/>
            <person name="Attenborough R."/>
            <person name="Rens W."/>
            <person name="Ferguson-Smith M."/>
            <person name="Lefevre C.M."/>
            <person name="Sharp J.A."/>
            <person name="Nicholas K.R."/>
            <person name="Ray D.A."/>
            <person name="Kube M."/>
            <person name="Reinhardt R."/>
            <person name="Pringle T.H."/>
            <person name="Taylor J."/>
            <person name="Jones R.C."/>
            <person name="Nixon B."/>
            <person name="Dacheux J.L."/>
            <person name="Niwa H."/>
            <person name="Sekita Y."/>
            <person name="Huang X."/>
            <person name="Stark A."/>
            <person name="Kheradpour P."/>
            <person name="Kellis M."/>
            <person name="Flicek P."/>
            <person name="Chen Y."/>
            <person name="Webber C."/>
            <person name="Hardison R."/>
            <person name="Nelson J."/>
            <person name="Hallsworth-Pepin K."/>
            <person name="Delehaunty K."/>
            <person name="Markovic C."/>
            <person name="Minx P."/>
            <person name="Feng Y."/>
            <person name="Kremitzki C."/>
            <person name="Mitreva M."/>
            <person name="Glasscock J."/>
            <person name="Wylie T."/>
            <person name="Wohldmann P."/>
            <person name="Thiru P."/>
            <person name="Nhan M.N."/>
            <person name="Pohl C.S."/>
            <person name="Smith S.M."/>
            <person name="Hou S."/>
            <person name="Nefedov M."/>
            <person name="de Jong P.J."/>
            <person name="Renfree M.B."/>
            <person name="Mardis E.R."/>
            <person name="Wilson R.K."/>
        </authorList>
    </citation>
    <scope>NUCLEOTIDE SEQUENCE [LARGE SCALE GENOMIC DNA]</scope>
    <source>
        <strain evidence="6 7">Glennie</strain>
    </source>
</reference>
<dbReference type="Pfam" id="PF05825">
    <property type="entry name" value="PSP94"/>
    <property type="match status" value="1"/>
</dbReference>
<reference evidence="6" key="3">
    <citation type="submission" date="2025-09" db="UniProtKB">
        <authorList>
            <consortium name="Ensembl"/>
        </authorList>
    </citation>
    <scope>IDENTIFICATION</scope>
    <source>
        <strain evidence="6">Glennie</strain>
    </source>
</reference>
<dbReference type="InParanoid" id="A0A6I8NUJ0"/>
<evidence type="ECO:0000256" key="3">
    <source>
        <dbReference type="ARBA" id="ARBA00022525"/>
    </source>
</evidence>
<dbReference type="Ensembl" id="ENSOANT00000071250.1">
    <property type="protein sequence ID" value="ENSOANP00000044661.1"/>
    <property type="gene ID" value="ENSOANG00000050601.1"/>
</dbReference>
<evidence type="ECO:0000256" key="4">
    <source>
        <dbReference type="ARBA" id="ARBA00023157"/>
    </source>
</evidence>
<dbReference type="Gene3D" id="2.10.70.10">
    <property type="entry name" value="Complement Module, domain 1"/>
    <property type="match status" value="1"/>
</dbReference>
<comment type="subcellular location">
    <subcellularLocation>
        <location evidence="1 5">Secreted</location>
    </subcellularLocation>
</comment>
<evidence type="ECO:0000256" key="1">
    <source>
        <dbReference type="ARBA" id="ARBA00004613"/>
    </source>
</evidence>
<protein>
    <recommendedName>
        <fullName evidence="5">Beta-microseminoprotein</fullName>
    </recommendedName>
</protein>
<name>A0A6I8NUJ0_ORNAN</name>
<evidence type="ECO:0000256" key="2">
    <source>
        <dbReference type="ARBA" id="ARBA00010352"/>
    </source>
</evidence>
<dbReference type="GeneTree" id="ENSGT00940000154371"/>
<keyword evidence="3 5" id="KW-0964">Secreted</keyword>
<dbReference type="PANTHER" id="PTHR10500">
    <property type="entry name" value="BETA-MICROSEMINOPROTEIN"/>
    <property type="match status" value="1"/>
</dbReference>
<comment type="similarity">
    <text evidence="2 5">Belongs to the beta-microseminoprotein family.</text>
</comment>
<organism evidence="6 7">
    <name type="scientific">Ornithorhynchus anatinus</name>
    <name type="common">Duckbill platypus</name>
    <dbReference type="NCBI Taxonomy" id="9258"/>
    <lineage>
        <taxon>Eukaryota</taxon>
        <taxon>Metazoa</taxon>
        <taxon>Chordata</taxon>
        <taxon>Craniata</taxon>
        <taxon>Vertebrata</taxon>
        <taxon>Euteleostomi</taxon>
        <taxon>Mammalia</taxon>
        <taxon>Monotremata</taxon>
        <taxon>Ornithorhynchidae</taxon>
        <taxon>Ornithorhynchus</taxon>
    </lineage>
</organism>
<evidence type="ECO:0000313" key="6">
    <source>
        <dbReference type="Ensembl" id="ENSOANP00000044661.1"/>
    </source>
</evidence>
<sequence>RAGWVVEREKGGEVGRGCTDSSGVVHELGSEWKTDDCYSCQCFSESISCCSLLHRPVGYDKEKCKEVFHKESCTITVVEKADPSKFCHFEGMVG</sequence>
<keyword evidence="7" id="KW-1185">Reference proteome</keyword>
<dbReference type="OMA" id="TSGIECC"/>